<comment type="function">
    <text evidence="10">Catalyzes the decarboxylation of four acetate groups of uroporphyrinogen-III to yield coproporphyrinogen-III.</text>
</comment>
<accession>A0A1I2D9I6</accession>
<protein>
    <recommendedName>
        <fullName evidence="5 10">Uroporphyrinogen decarboxylase</fullName>
        <shortName evidence="10">UPD</shortName>
        <shortName evidence="10">URO-D</shortName>
        <ecNumber evidence="5 10">4.1.1.37</ecNumber>
    </recommendedName>
</protein>
<proteinExistence type="inferred from homology"/>
<evidence type="ECO:0000256" key="5">
    <source>
        <dbReference type="ARBA" id="ARBA00012288"/>
    </source>
</evidence>
<dbReference type="OrthoDB" id="9806656at2"/>
<dbReference type="InterPro" id="IPR038071">
    <property type="entry name" value="UROD/MetE-like_sf"/>
</dbReference>
<dbReference type="UniPathway" id="UPA00251">
    <property type="reaction ID" value="UER00321"/>
</dbReference>
<feature type="binding site" evidence="10">
    <location>
        <position position="148"/>
    </location>
    <ligand>
        <name>substrate</name>
    </ligand>
</feature>
<evidence type="ECO:0000313" key="14">
    <source>
        <dbReference type="EMBL" id="SFE77196.1"/>
    </source>
</evidence>
<dbReference type="InterPro" id="IPR000257">
    <property type="entry name" value="Uroporphyrinogen_deCOase"/>
</dbReference>
<dbReference type="NCBIfam" id="TIGR01464">
    <property type="entry name" value="hemE"/>
    <property type="match status" value="1"/>
</dbReference>
<keyword evidence="8 10" id="KW-0456">Lyase</keyword>
<dbReference type="FunFam" id="3.20.20.210:FF:000008">
    <property type="entry name" value="Uroporphyrinogen decarboxylase"/>
    <property type="match status" value="1"/>
</dbReference>
<reference evidence="15" key="1">
    <citation type="submission" date="2016-10" db="EMBL/GenBank/DDBJ databases">
        <authorList>
            <person name="Varghese N."/>
            <person name="Submissions S."/>
        </authorList>
    </citation>
    <scope>NUCLEOTIDE SEQUENCE [LARGE SCALE GENOMIC DNA]</scope>
    <source>
        <strain evidence="15">ATCC 25963</strain>
    </source>
</reference>
<dbReference type="CDD" id="cd00717">
    <property type="entry name" value="URO-D"/>
    <property type="match status" value="1"/>
</dbReference>
<dbReference type="Proteomes" id="UP000199400">
    <property type="component" value="Unassembled WGS sequence"/>
</dbReference>
<dbReference type="PANTHER" id="PTHR21091:SF169">
    <property type="entry name" value="UROPORPHYRINOGEN DECARBOXYLASE"/>
    <property type="match status" value="1"/>
</dbReference>
<feature type="binding site" evidence="10">
    <location>
        <position position="317"/>
    </location>
    <ligand>
        <name>substrate</name>
    </ligand>
</feature>
<comment type="subunit">
    <text evidence="4 10">Homodimer.</text>
</comment>
<evidence type="ECO:0000256" key="3">
    <source>
        <dbReference type="ARBA" id="ARBA00009935"/>
    </source>
</evidence>
<feature type="site" description="Transition state stabilizer" evidence="10">
    <location>
        <position position="73"/>
    </location>
</feature>
<dbReference type="GO" id="GO:0006782">
    <property type="term" value="P:protoporphyrinogen IX biosynthetic process"/>
    <property type="evidence" value="ECO:0007669"/>
    <property type="project" value="UniProtKB-UniRule"/>
</dbReference>
<dbReference type="HAMAP" id="MF_00218">
    <property type="entry name" value="URO_D"/>
    <property type="match status" value="1"/>
</dbReference>
<feature type="binding site" evidence="10">
    <location>
        <begin position="24"/>
        <end position="28"/>
    </location>
    <ligand>
        <name>substrate</name>
    </ligand>
</feature>
<feature type="domain" description="Uroporphyrinogen decarboxylase (URO-D)" evidence="13">
    <location>
        <begin position="19"/>
        <end position="28"/>
    </location>
</feature>
<sequence length="338" mass="37419">MQNDSFLRACRGERPERTPIWLMRQAGRYLPEYRAVRARVSFEELCRTPDLCAEVTLQPIDRLGVDAAILFSDILVVFDALGVDVRFEPSPVIAAPVRTRADVDRLQWMDPREACHYVYAAVRACKAALADRVPLIGFCGAPFTTLSYLVEGKTSREFEHVKALMFCEPGLFGQLMERLTDLLIDYLRGQVEAGADALQVFDSWAGALAPDDYREHVQPHTARLCAAVREFGVPLIMFTRGNANLLAYSAEMPADVIGVDWSIDMARAIDVVGPERVVQGNLDPFALLGPPALVERKARGVVAAGRRARAHIFNLGHGISRHTDPAIARLLVDTVHDA</sequence>
<keyword evidence="6 10" id="KW-0963">Cytoplasm</keyword>
<evidence type="ECO:0000256" key="7">
    <source>
        <dbReference type="ARBA" id="ARBA00022793"/>
    </source>
</evidence>
<comment type="pathway">
    <text evidence="2 10 11">Porphyrin-containing compound metabolism; protoporphyrin-IX biosynthesis; coproporphyrinogen-III from 5-aminolevulinate: step 4/4.</text>
</comment>
<evidence type="ECO:0000256" key="11">
    <source>
        <dbReference type="RuleBase" id="RU000554"/>
    </source>
</evidence>
<evidence type="ECO:0000256" key="8">
    <source>
        <dbReference type="ARBA" id="ARBA00023239"/>
    </source>
</evidence>
<dbReference type="PROSITE" id="PS00906">
    <property type="entry name" value="UROD_1"/>
    <property type="match status" value="1"/>
</dbReference>
<dbReference type="Gene3D" id="3.20.20.210">
    <property type="match status" value="1"/>
</dbReference>
<keyword evidence="15" id="KW-1185">Reference proteome</keyword>
<dbReference type="RefSeq" id="WP_096328744.1">
    <property type="nucleotide sequence ID" value="NZ_FOMX01000019.1"/>
</dbReference>
<dbReference type="EMBL" id="FOMX01000019">
    <property type="protein sequence ID" value="SFE77196.1"/>
    <property type="molecule type" value="Genomic_DNA"/>
</dbReference>
<dbReference type="PANTHER" id="PTHR21091">
    <property type="entry name" value="METHYLTETRAHYDROFOLATE:HOMOCYSTEINE METHYLTRANSFERASE RELATED"/>
    <property type="match status" value="1"/>
</dbReference>
<dbReference type="InterPro" id="IPR006361">
    <property type="entry name" value="Uroporphyrinogen_deCO2ase_HemE"/>
</dbReference>
<gene>
    <name evidence="10" type="primary">hemE</name>
    <name evidence="14" type="ORF">SAMN02745121_05474</name>
</gene>
<evidence type="ECO:0000256" key="1">
    <source>
        <dbReference type="ARBA" id="ARBA00004514"/>
    </source>
</evidence>
<keyword evidence="9 10" id="KW-0627">Porphyrin biosynthesis</keyword>
<dbReference type="EC" id="4.1.1.37" evidence="5 10"/>
<evidence type="ECO:0000256" key="9">
    <source>
        <dbReference type="ARBA" id="ARBA00023244"/>
    </source>
</evidence>
<keyword evidence="7 10" id="KW-0210">Decarboxylase</keyword>
<comment type="caution">
    <text evidence="10">Lacks conserved residue(s) required for the propagation of feature annotation.</text>
</comment>
<dbReference type="AlphaFoldDB" id="A0A1I2D9I6"/>
<evidence type="ECO:0000256" key="12">
    <source>
        <dbReference type="RuleBase" id="RU004169"/>
    </source>
</evidence>
<evidence type="ECO:0000256" key="10">
    <source>
        <dbReference type="HAMAP-Rule" id="MF_00218"/>
    </source>
</evidence>
<name>A0A1I2D9I6_9BACT</name>
<evidence type="ECO:0000259" key="13">
    <source>
        <dbReference type="PROSITE" id="PS00906"/>
    </source>
</evidence>
<dbReference type="GO" id="GO:0005829">
    <property type="term" value="C:cytosol"/>
    <property type="evidence" value="ECO:0007669"/>
    <property type="project" value="UniProtKB-SubCell"/>
</dbReference>
<evidence type="ECO:0000256" key="6">
    <source>
        <dbReference type="ARBA" id="ARBA00022490"/>
    </source>
</evidence>
<dbReference type="GO" id="GO:0004853">
    <property type="term" value="F:uroporphyrinogen decarboxylase activity"/>
    <property type="evidence" value="ECO:0007669"/>
    <property type="project" value="UniProtKB-UniRule"/>
</dbReference>
<comment type="similarity">
    <text evidence="3 10 12">Belongs to the uroporphyrinogen decarboxylase family.</text>
</comment>
<evidence type="ECO:0000256" key="4">
    <source>
        <dbReference type="ARBA" id="ARBA00011738"/>
    </source>
</evidence>
<feature type="binding site" evidence="10">
    <location>
        <position position="73"/>
    </location>
    <ligand>
        <name>substrate</name>
    </ligand>
</feature>
<evidence type="ECO:0000256" key="2">
    <source>
        <dbReference type="ARBA" id="ARBA00004804"/>
    </source>
</evidence>
<feature type="binding site" evidence="10">
    <location>
        <position position="203"/>
    </location>
    <ligand>
        <name>substrate</name>
    </ligand>
</feature>
<comment type="catalytic activity">
    <reaction evidence="10 11">
        <text>uroporphyrinogen III + 4 H(+) = coproporphyrinogen III + 4 CO2</text>
        <dbReference type="Rhea" id="RHEA:19865"/>
        <dbReference type="ChEBI" id="CHEBI:15378"/>
        <dbReference type="ChEBI" id="CHEBI:16526"/>
        <dbReference type="ChEBI" id="CHEBI:57308"/>
        <dbReference type="ChEBI" id="CHEBI:57309"/>
        <dbReference type="EC" id="4.1.1.37"/>
    </reaction>
</comment>
<dbReference type="STRING" id="54.SAMN02745121_05474"/>
<evidence type="ECO:0000313" key="15">
    <source>
        <dbReference type="Proteomes" id="UP000199400"/>
    </source>
</evidence>
<comment type="subcellular location">
    <subcellularLocation>
        <location evidence="1">Cytoplasm</location>
        <location evidence="1">Cytosol</location>
    </subcellularLocation>
</comment>
<dbReference type="Pfam" id="PF01208">
    <property type="entry name" value="URO-D"/>
    <property type="match status" value="1"/>
</dbReference>
<organism evidence="14 15">
    <name type="scientific">Nannocystis exedens</name>
    <dbReference type="NCBI Taxonomy" id="54"/>
    <lineage>
        <taxon>Bacteria</taxon>
        <taxon>Pseudomonadati</taxon>
        <taxon>Myxococcota</taxon>
        <taxon>Polyangia</taxon>
        <taxon>Nannocystales</taxon>
        <taxon>Nannocystaceae</taxon>
        <taxon>Nannocystis</taxon>
    </lineage>
</organism>
<dbReference type="SUPFAM" id="SSF51726">
    <property type="entry name" value="UROD/MetE-like"/>
    <property type="match status" value="1"/>
</dbReference>